<dbReference type="Pfam" id="PF13516">
    <property type="entry name" value="LRR_6"/>
    <property type="match status" value="2"/>
</dbReference>
<accession>A0A0W0S539</accession>
<dbReference type="PANTHER" id="PTHR24111:SF0">
    <property type="entry name" value="LEUCINE-RICH REPEAT-CONTAINING PROTEIN"/>
    <property type="match status" value="1"/>
</dbReference>
<dbReference type="Gene3D" id="3.80.10.10">
    <property type="entry name" value="Ribonuclease Inhibitor"/>
    <property type="match status" value="1"/>
</dbReference>
<comment type="caution">
    <text evidence="2">The sequence shown here is derived from an EMBL/GenBank/DDBJ whole genome shotgun (WGS) entry which is preliminary data.</text>
</comment>
<dbReference type="EMBL" id="LNXV01000033">
    <property type="protein sequence ID" value="KTC78164.1"/>
    <property type="molecule type" value="Genomic_DNA"/>
</dbReference>
<dbReference type="PATRIC" id="fig|29422.6.peg.2617"/>
<evidence type="ECO:0000313" key="2">
    <source>
        <dbReference type="EMBL" id="KTC78164.1"/>
    </source>
</evidence>
<organism evidence="2 3">
    <name type="scientific">Legionella brunensis</name>
    <dbReference type="NCBI Taxonomy" id="29422"/>
    <lineage>
        <taxon>Bacteria</taxon>
        <taxon>Pseudomonadati</taxon>
        <taxon>Pseudomonadota</taxon>
        <taxon>Gammaproteobacteria</taxon>
        <taxon>Legionellales</taxon>
        <taxon>Legionellaceae</taxon>
        <taxon>Legionella</taxon>
    </lineage>
</organism>
<name>A0A0W0S539_9GAMM</name>
<dbReference type="STRING" id="29422.Lbru_2456"/>
<dbReference type="PANTHER" id="PTHR24111">
    <property type="entry name" value="LEUCINE-RICH REPEAT-CONTAINING PROTEIN 34"/>
    <property type="match status" value="1"/>
</dbReference>
<dbReference type="InterPro" id="IPR052201">
    <property type="entry name" value="LRR-containing_regulator"/>
</dbReference>
<evidence type="ECO:0000256" key="1">
    <source>
        <dbReference type="ARBA" id="ARBA00022737"/>
    </source>
</evidence>
<dbReference type="RefSeq" id="WP_058442436.1">
    <property type="nucleotide sequence ID" value="NZ_CAAAHU010000013.1"/>
</dbReference>
<keyword evidence="3" id="KW-1185">Reference proteome</keyword>
<dbReference type="SUPFAM" id="SSF52047">
    <property type="entry name" value="RNI-like"/>
    <property type="match status" value="1"/>
</dbReference>
<keyword evidence="1" id="KW-0677">Repeat</keyword>
<gene>
    <name evidence="2" type="primary">legL1_2</name>
    <name evidence="2" type="ORF">Lbru_2456</name>
</gene>
<reference evidence="2 3" key="1">
    <citation type="submission" date="2015-11" db="EMBL/GenBank/DDBJ databases">
        <title>Genomic analysis of 38 Legionella species identifies large and diverse effector repertoires.</title>
        <authorList>
            <person name="Burstein D."/>
            <person name="Amaro F."/>
            <person name="Zusman T."/>
            <person name="Lifshitz Z."/>
            <person name="Cohen O."/>
            <person name="Gilbert J.A."/>
            <person name="Pupko T."/>
            <person name="Shuman H.A."/>
            <person name="Segal G."/>
        </authorList>
    </citation>
    <scope>NUCLEOTIDE SEQUENCE [LARGE SCALE GENOMIC DNA]</scope>
    <source>
        <strain evidence="2 3">ATCC 43878</strain>
    </source>
</reference>
<dbReference type="InterPro" id="IPR032675">
    <property type="entry name" value="LRR_dom_sf"/>
</dbReference>
<dbReference type="Proteomes" id="UP000054742">
    <property type="component" value="Unassembled WGS sequence"/>
</dbReference>
<protein>
    <submittedName>
        <fullName evidence="2">Gala protein type 1, 3 or 4</fullName>
    </submittedName>
</protein>
<dbReference type="AlphaFoldDB" id="A0A0W0S539"/>
<dbReference type="OrthoDB" id="5651508at2"/>
<evidence type="ECO:0000313" key="3">
    <source>
        <dbReference type="Proteomes" id="UP000054742"/>
    </source>
</evidence>
<dbReference type="InterPro" id="IPR001611">
    <property type="entry name" value="Leu-rich_rpt"/>
</dbReference>
<sequence>MSLTLKTIQAGVSGTTLRLRSLTINDKDVPLICDFLSKNPHITTLDVIGNKIGDAGAEMLAGTKTITTLLVAANKIGAKGAKILARNESIAELNIAGNKIETAGAIALAENNRTRTKLKLSIRPDERQPFLAALKKNTTLTEIIIPQQHLGNEFMNTVAKIAHRNRVKLPVMNSMLLARSFFQAQRSWSSSVLAHEEERMDACSLGKLPQELTEKIASHTLSNFNVHNYRLFSEYVVSYDEADWEIAKETIAFAG</sequence>
<proteinExistence type="predicted"/>